<protein>
    <recommendedName>
        <fullName evidence="5">Transmembrane protein 254</fullName>
    </recommendedName>
</protein>
<dbReference type="EnsemblMetazoa" id="XM_011668112">
    <property type="protein sequence ID" value="XP_011666414"/>
    <property type="gene ID" value="LOC105439288"/>
</dbReference>
<dbReference type="PANTHER" id="PTHR34104:SF3">
    <property type="entry name" value="TRANSMEMBRANE PROTEIN 254"/>
    <property type="match status" value="1"/>
</dbReference>
<keyword evidence="8" id="KW-1185">Reference proteome</keyword>
<comment type="subcellular location">
    <subcellularLocation>
        <location evidence="1">Membrane</location>
        <topology evidence="1">Multi-pass membrane protein</topology>
    </subcellularLocation>
</comment>
<proteinExistence type="predicted"/>
<evidence type="ECO:0000256" key="5">
    <source>
        <dbReference type="ARBA" id="ARBA00034834"/>
    </source>
</evidence>
<dbReference type="AlphaFoldDB" id="A0A7M7HGK8"/>
<dbReference type="RefSeq" id="XP_011666414.2">
    <property type="nucleotide sequence ID" value="XM_011668112.2"/>
</dbReference>
<evidence type="ECO:0000256" key="3">
    <source>
        <dbReference type="ARBA" id="ARBA00022989"/>
    </source>
</evidence>
<organism evidence="7 8">
    <name type="scientific">Strongylocentrotus purpuratus</name>
    <name type="common">Purple sea urchin</name>
    <dbReference type="NCBI Taxonomy" id="7668"/>
    <lineage>
        <taxon>Eukaryota</taxon>
        <taxon>Metazoa</taxon>
        <taxon>Echinodermata</taxon>
        <taxon>Eleutherozoa</taxon>
        <taxon>Echinozoa</taxon>
        <taxon>Echinoidea</taxon>
        <taxon>Euechinoidea</taxon>
        <taxon>Echinacea</taxon>
        <taxon>Camarodonta</taxon>
        <taxon>Echinidea</taxon>
        <taxon>Strongylocentrotidae</taxon>
        <taxon>Strongylocentrotus</taxon>
    </lineage>
</organism>
<keyword evidence="2 6" id="KW-0812">Transmembrane</keyword>
<evidence type="ECO:0000313" key="8">
    <source>
        <dbReference type="Proteomes" id="UP000007110"/>
    </source>
</evidence>
<dbReference type="GeneID" id="105439288"/>
<evidence type="ECO:0000256" key="6">
    <source>
        <dbReference type="SAM" id="Phobius"/>
    </source>
</evidence>
<keyword evidence="3 6" id="KW-1133">Transmembrane helix</keyword>
<reference evidence="7" key="2">
    <citation type="submission" date="2021-01" db="UniProtKB">
        <authorList>
            <consortium name="EnsemblMetazoa"/>
        </authorList>
    </citation>
    <scope>IDENTIFICATION</scope>
</reference>
<evidence type="ECO:0000256" key="1">
    <source>
        <dbReference type="ARBA" id="ARBA00004141"/>
    </source>
</evidence>
<dbReference type="InterPro" id="IPR028110">
    <property type="entry name" value="TMEM254"/>
</dbReference>
<dbReference type="InParanoid" id="A0A7M7HGK8"/>
<sequence>MPLAKHSDHFVLPNVIIMVVVTLGLLLTVLCTFKPDVVPYDYLGPLGALAHYLAYKQTLVMQTICYTAIFMHVLESFYAYYLAGMKELSSSARLKWGIGTFFFGIFCMYQLLKYNPTKDQKRE</sequence>
<dbReference type="OMA" id="IMYKGWW"/>
<feature type="transmembrane region" description="Helical" evidence="6">
    <location>
        <begin position="63"/>
        <end position="82"/>
    </location>
</feature>
<evidence type="ECO:0000256" key="4">
    <source>
        <dbReference type="ARBA" id="ARBA00023136"/>
    </source>
</evidence>
<dbReference type="Pfam" id="PF14934">
    <property type="entry name" value="TMEM254"/>
    <property type="match status" value="1"/>
</dbReference>
<accession>A0A7M7HGK8</accession>
<evidence type="ECO:0000313" key="7">
    <source>
        <dbReference type="EnsemblMetazoa" id="XP_011666414"/>
    </source>
</evidence>
<dbReference type="GO" id="GO:0016020">
    <property type="term" value="C:membrane"/>
    <property type="evidence" value="ECO:0007669"/>
    <property type="project" value="UniProtKB-SubCell"/>
</dbReference>
<feature type="transmembrane region" description="Helical" evidence="6">
    <location>
        <begin position="94"/>
        <end position="112"/>
    </location>
</feature>
<dbReference type="Proteomes" id="UP000007110">
    <property type="component" value="Unassembled WGS sequence"/>
</dbReference>
<evidence type="ECO:0000256" key="2">
    <source>
        <dbReference type="ARBA" id="ARBA00022692"/>
    </source>
</evidence>
<dbReference type="KEGG" id="spu:105439288"/>
<feature type="transmembrane region" description="Helical" evidence="6">
    <location>
        <begin position="12"/>
        <end position="33"/>
    </location>
</feature>
<name>A0A7M7HGK8_STRPU</name>
<reference evidence="8" key="1">
    <citation type="submission" date="2015-02" db="EMBL/GenBank/DDBJ databases">
        <title>Genome sequencing for Strongylocentrotus purpuratus.</title>
        <authorList>
            <person name="Murali S."/>
            <person name="Liu Y."/>
            <person name="Vee V."/>
            <person name="English A."/>
            <person name="Wang M."/>
            <person name="Skinner E."/>
            <person name="Han Y."/>
            <person name="Muzny D.M."/>
            <person name="Worley K.C."/>
            <person name="Gibbs R.A."/>
        </authorList>
    </citation>
    <scope>NUCLEOTIDE SEQUENCE</scope>
</reference>
<dbReference type="PANTHER" id="PTHR34104">
    <property type="entry name" value="TRANSMEMBRANE PROTEIN 254"/>
    <property type="match status" value="1"/>
</dbReference>
<keyword evidence="4 6" id="KW-0472">Membrane</keyword>
<dbReference type="OrthoDB" id="9984821at2759"/>